<keyword evidence="2" id="KW-0732">Signal</keyword>
<protein>
    <submittedName>
        <fullName evidence="3">Uncharacterized protein</fullName>
    </submittedName>
</protein>
<feature type="signal peptide" evidence="2">
    <location>
        <begin position="1"/>
        <end position="21"/>
    </location>
</feature>
<feature type="region of interest" description="Disordered" evidence="1">
    <location>
        <begin position="118"/>
        <end position="170"/>
    </location>
</feature>
<proteinExistence type="predicted"/>
<dbReference type="OrthoDB" id="4874932at2759"/>
<reference evidence="3" key="1">
    <citation type="submission" date="2017-09" db="EMBL/GenBank/DDBJ databases">
        <title>Polyketide synthases of a Diaporthe helianthi virulent isolate.</title>
        <authorList>
            <person name="Baroncelli R."/>
        </authorList>
    </citation>
    <scope>NUCLEOTIDE SEQUENCE [LARGE SCALE GENOMIC DNA]</scope>
    <source>
        <strain evidence="3">7/96</strain>
    </source>
</reference>
<feature type="chain" id="PRO_5015116206" evidence="2">
    <location>
        <begin position="22"/>
        <end position="170"/>
    </location>
</feature>
<dbReference type="AlphaFoldDB" id="A0A2P5HQ97"/>
<dbReference type="EMBL" id="MAVT02001007">
    <property type="protein sequence ID" value="POS72401.1"/>
    <property type="molecule type" value="Genomic_DNA"/>
</dbReference>
<keyword evidence="4" id="KW-1185">Reference proteome</keyword>
<gene>
    <name evidence="3" type="ORF">DHEL01_v209206</name>
</gene>
<organism evidence="3 4">
    <name type="scientific">Diaporthe helianthi</name>
    <dbReference type="NCBI Taxonomy" id="158607"/>
    <lineage>
        <taxon>Eukaryota</taxon>
        <taxon>Fungi</taxon>
        <taxon>Dikarya</taxon>
        <taxon>Ascomycota</taxon>
        <taxon>Pezizomycotina</taxon>
        <taxon>Sordariomycetes</taxon>
        <taxon>Sordariomycetidae</taxon>
        <taxon>Diaporthales</taxon>
        <taxon>Diaporthaceae</taxon>
        <taxon>Diaporthe</taxon>
    </lineage>
</organism>
<dbReference type="InParanoid" id="A0A2P5HQ97"/>
<dbReference type="Proteomes" id="UP000094444">
    <property type="component" value="Unassembled WGS sequence"/>
</dbReference>
<evidence type="ECO:0000256" key="1">
    <source>
        <dbReference type="SAM" id="MobiDB-lite"/>
    </source>
</evidence>
<evidence type="ECO:0000313" key="3">
    <source>
        <dbReference type="EMBL" id="POS72401.1"/>
    </source>
</evidence>
<evidence type="ECO:0000256" key="2">
    <source>
        <dbReference type="SAM" id="SignalP"/>
    </source>
</evidence>
<comment type="caution">
    <text evidence="3">The sequence shown here is derived from an EMBL/GenBank/DDBJ whole genome shotgun (WGS) entry which is preliminary data.</text>
</comment>
<accession>A0A2P5HQ97</accession>
<name>A0A2P5HQ97_DIAHE</name>
<sequence length="170" mass="18056">MFPSIWTLFIALSAASPASLSRRQSPDYGTVNFFWDTDCKQPAGTEFPPNRVVQPGPPGVASMQWVQVTCTSVLCTTSPTLFACADDNCDQAGIVRVGQCATYQTGIWAFWQRESATGTGAAAPPPAPLPAPLPAPVPVNPFDPFPFVPPAENIDGQDGGDDADNRVEDD</sequence>
<evidence type="ECO:0000313" key="4">
    <source>
        <dbReference type="Proteomes" id="UP000094444"/>
    </source>
</evidence>
<feature type="compositionally biased region" description="Pro residues" evidence="1">
    <location>
        <begin position="123"/>
        <end position="149"/>
    </location>
</feature>